<protein>
    <submittedName>
        <fullName evidence="1">Type II secretory pathway component</fullName>
    </submittedName>
</protein>
<dbReference type="SUPFAM" id="SSF53067">
    <property type="entry name" value="Actin-like ATPase domain"/>
    <property type="match status" value="1"/>
</dbReference>
<name>A0AA94JE72_9GAMM</name>
<gene>
    <name evidence="1" type="ORF">CWE23_05225</name>
</gene>
<keyword evidence="2" id="KW-1185">Reference proteome</keyword>
<dbReference type="InterPro" id="IPR043129">
    <property type="entry name" value="ATPase_NBD"/>
</dbReference>
<evidence type="ECO:0000313" key="2">
    <source>
        <dbReference type="Proteomes" id="UP000286680"/>
    </source>
</evidence>
<accession>A0AA94JE72</accession>
<sequence length="313" mass="34943">MLIGASRARSGNYRIILQLGVKQLRLMVLRHTEADLPEVVVNDSTDLSSSSFADALQQFSETYSKLDLKKAEVTLVLGLTRYQSVTVDRPDVPAQDIAASLAFQLGELVDLAPEEMVTDYYELAYQASGQDKVVAVVANKAELKQWTHDIVACGWVPVKISVSEIELATLHSQAERAELCLYPLPRGYLAQIYHRGKLCFTRALSGLQSIQHYSKEEIKLGALEPLATELQRSMDYYESQLRQAPVKTIKLALQHSLLDEVTQSLTELLAVDVQRYHYEDWMSELCEGDFSDLDAFAAAKVAHEDSTQAKESS</sequence>
<organism evidence="1 2">
    <name type="scientific">Idiomarina aquatica</name>
    <dbReference type="NCBI Taxonomy" id="1327752"/>
    <lineage>
        <taxon>Bacteria</taxon>
        <taxon>Pseudomonadati</taxon>
        <taxon>Pseudomonadota</taxon>
        <taxon>Gammaproteobacteria</taxon>
        <taxon>Alteromonadales</taxon>
        <taxon>Idiomarinaceae</taxon>
        <taxon>Idiomarina</taxon>
    </lineage>
</organism>
<dbReference type="AlphaFoldDB" id="A0AA94JE72"/>
<proteinExistence type="predicted"/>
<dbReference type="Proteomes" id="UP000286680">
    <property type="component" value="Unassembled WGS sequence"/>
</dbReference>
<reference evidence="2" key="1">
    <citation type="journal article" date="2018" name="Front. Microbiol.">
        <title>Genome-Based Analysis Reveals the Taxonomy and Diversity of the Family Idiomarinaceae.</title>
        <authorList>
            <person name="Liu Y."/>
            <person name="Lai Q."/>
            <person name="Shao Z."/>
        </authorList>
    </citation>
    <scope>NUCLEOTIDE SEQUENCE [LARGE SCALE GENOMIC DNA]</scope>
    <source>
        <strain evidence="2">SN-14</strain>
    </source>
</reference>
<dbReference type="EMBL" id="PIPS01000001">
    <property type="protein sequence ID" value="RUO45408.1"/>
    <property type="molecule type" value="Genomic_DNA"/>
</dbReference>
<evidence type="ECO:0000313" key="1">
    <source>
        <dbReference type="EMBL" id="RUO45408.1"/>
    </source>
</evidence>
<dbReference type="Gene3D" id="3.30.420.380">
    <property type="match status" value="1"/>
</dbReference>
<comment type="caution">
    <text evidence="1">The sequence shown here is derived from an EMBL/GenBank/DDBJ whole genome shotgun (WGS) entry which is preliminary data.</text>
</comment>